<dbReference type="Pfam" id="PF13358">
    <property type="entry name" value="DDE_3"/>
    <property type="match status" value="1"/>
</dbReference>
<comment type="caution">
    <text evidence="2">The sequence shown here is derived from an EMBL/GenBank/DDBJ whole genome shotgun (WGS) entry which is preliminary data.</text>
</comment>
<sequence length="108" mass="12007">LTLLPVVNKAGMIAGKVYKGVVERVHVELFLKRHVVSPFISFPSSQLLGHYSVLVLNNPKVHHGDSIMTIFQQAGICVIYLPAYFPDSNPIEKGLHCIKHALKHKQAL</sequence>
<dbReference type="Proteomes" id="UP000886653">
    <property type="component" value="Unassembled WGS sequence"/>
</dbReference>
<evidence type="ECO:0000259" key="1">
    <source>
        <dbReference type="Pfam" id="PF13358"/>
    </source>
</evidence>
<dbReference type="InterPro" id="IPR036397">
    <property type="entry name" value="RNaseH_sf"/>
</dbReference>
<feature type="non-terminal residue" evidence="2">
    <location>
        <position position="1"/>
    </location>
</feature>
<keyword evidence="3" id="KW-1185">Reference proteome</keyword>
<dbReference type="Gene3D" id="3.30.420.10">
    <property type="entry name" value="Ribonuclease H-like superfamily/Ribonuclease H"/>
    <property type="match status" value="1"/>
</dbReference>
<dbReference type="EMBL" id="MU167231">
    <property type="protein sequence ID" value="KAG0148970.1"/>
    <property type="molecule type" value="Genomic_DNA"/>
</dbReference>
<accession>A0A9P6NT04</accession>
<dbReference type="PANTHER" id="PTHR46564:SF1">
    <property type="entry name" value="TRANSPOSASE"/>
    <property type="match status" value="1"/>
</dbReference>
<dbReference type="AlphaFoldDB" id="A0A9P6NT04"/>
<feature type="domain" description="Tc1-like transposase DDE" evidence="1">
    <location>
        <begin position="13"/>
        <end position="105"/>
    </location>
</feature>
<proteinExistence type="predicted"/>
<name>A0A9P6NT04_9BASI</name>
<gene>
    <name evidence="2" type="ORF">CROQUDRAFT_24589</name>
</gene>
<dbReference type="InterPro" id="IPR038717">
    <property type="entry name" value="Tc1-like_DDE_dom"/>
</dbReference>
<dbReference type="GO" id="GO:0003676">
    <property type="term" value="F:nucleic acid binding"/>
    <property type="evidence" value="ECO:0007669"/>
    <property type="project" value="InterPro"/>
</dbReference>
<evidence type="ECO:0000313" key="3">
    <source>
        <dbReference type="Proteomes" id="UP000886653"/>
    </source>
</evidence>
<protein>
    <recommendedName>
        <fullName evidence="1">Tc1-like transposase DDE domain-containing protein</fullName>
    </recommendedName>
</protein>
<dbReference type="PANTHER" id="PTHR46564">
    <property type="entry name" value="TRANSPOSASE"/>
    <property type="match status" value="1"/>
</dbReference>
<dbReference type="OrthoDB" id="2142724at2759"/>
<evidence type="ECO:0000313" key="2">
    <source>
        <dbReference type="EMBL" id="KAG0148970.1"/>
    </source>
</evidence>
<feature type="non-terminal residue" evidence="2">
    <location>
        <position position="108"/>
    </location>
</feature>
<organism evidence="2 3">
    <name type="scientific">Cronartium quercuum f. sp. fusiforme G11</name>
    <dbReference type="NCBI Taxonomy" id="708437"/>
    <lineage>
        <taxon>Eukaryota</taxon>
        <taxon>Fungi</taxon>
        <taxon>Dikarya</taxon>
        <taxon>Basidiomycota</taxon>
        <taxon>Pucciniomycotina</taxon>
        <taxon>Pucciniomycetes</taxon>
        <taxon>Pucciniales</taxon>
        <taxon>Coleosporiaceae</taxon>
        <taxon>Cronartium</taxon>
    </lineage>
</organism>
<reference evidence="2" key="1">
    <citation type="submission" date="2013-11" db="EMBL/GenBank/DDBJ databases">
        <title>Genome sequence of the fusiform rust pathogen reveals effectors for host alternation and coevolution with pine.</title>
        <authorList>
            <consortium name="DOE Joint Genome Institute"/>
            <person name="Smith K."/>
            <person name="Pendleton A."/>
            <person name="Kubisiak T."/>
            <person name="Anderson C."/>
            <person name="Salamov A."/>
            <person name="Aerts A."/>
            <person name="Riley R."/>
            <person name="Clum A."/>
            <person name="Lindquist E."/>
            <person name="Ence D."/>
            <person name="Campbell M."/>
            <person name="Kronenberg Z."/>
            <person name="Feau N."/>
            <person name="Dhillon B."/>
            <person name="Hamelin R."/>
            <person name="Burleigh J."/>
            <person name="Smith J."/>
            <person name="Yandell M."/>
            <person name="Nelson C."/>
            <person name="Grigoriev I."/>
            <person name="Davis J."/>
        </authorList>
    </citation>
    <scope>NUCLEOTIDE SEQUENCE</scope>
    <source>
        <strain evidence="2">G11</strain>
    </source>
</reference>